<name>I5C5Y0_9BACT</name>
<feature type="transmembrane region" description="Helical" evidence="7">
    <location>
        <begin position="185"/>
        <end position="205"/>
    </location>
</feature>
<evidence type="ECO:0000256" key="5">
    <source>
        <dbReference type="ARBA" id="ARBA00022989"/>
    </source>
</evidence>
<organism evidence="8 9">
    <name type="scientific">Nitritalea halalkaliphila LW7</name>
    <dbReference type="NCBI Taxonomy" id="1189621"/>
    <lineage>
        <taxon>Bacteria</taxon>
        <taxon>Pseudomonadati</taxon>
        <taxon>Bacteroidota</taxon>
        <taxon>Cytophagia</taxon>
        <taxon>Cytophagales</taxon>
        <taxon>Cyclobacteriaceae</taxon>
        <taxon>Nitritalea</taxon>
    </lineage>
</organism>
<dbReference type="OrthoDB" id="43925at2"/>
<evidence type="ECO:0000256" key="1">
    <source>
        <dbReference type="ARBA" id="ARBA00004651"/>
    </source>
</evidence>
<feature type="transmembrane region" description="Helical" evidence="7">
    <location>
        <begin position="377"/>
        <end position="394"/>
    </location>
</feature>
<dbReference type="Proteomes" id="UP000005551">
    <property type="component" value="Unassembled WGS sequence"/>
</dbReference>
<reference evidence="8 9" key="1">
    <citation type="submission" date="2012-05" db="EMBL/GenBank/DDBJ databases">
        <title>Genome sequence of Nitritalea halalkaliphila LW7.</title>
        <authorList>
            <person name="Jangir P.K."/>
            <person name="Singh A."/>
            <person name="Shivaji S."/>
            <person name="Sharma R."/>
        </authorList>
    </citation>
    <scope>NUCLEOTIDE SEQUENCE [LARGE SCALE GENOMIC DNA]</scope>
    <source>
        <strain evidence="8 9">LW7</strain>
    </source>
</reference>
<dbReference type="Pfam" id="PF01943">
    <property type="entry name" value="Polysacc_synt"/>
    <property type="match status" value="1"/>
</dbReference>
<evidence type="ECO:0000256" key="2">
    <source>
        <dbReference type="ARBA" id="ARBA00007430"/>
    </source>
</evidence>
<protein>
    <submittedName>
        <fullName evidence="8">Polysaccharide biosynthesis protein</fullName>
    </submittedName>
</protein>
<keyword evidence="9" id="KW-1185">Reference proteome</keyword>
<keyword evidence="3" id="KW-1003">Cell membrane</keyword>
<dbReference type="PANTHER" id="PTHR30250">
    <property type="entry name" value="PST FAMILY PREDICTED COLANIC ACID TRANSPORTER"/>
    <property type="match status" value="1"/>
</dbReference>
<accession>I5C5Y0</accession>
<dbReference type="AlphaFoldDB" id="I5C5Y0"/>
<dbReference type="STRING" id="1189621.A3SI_06564"/>
<feature type="transmembrane region" description="Helical" evidence="7">
    <location>
        <begin position="92"/>
        <end position="118"/>
    </location>
</feature>
<evidence type="ECO:0000256" key="4">
    <source>
        <dbReference type="ARBA" id="ARBA00022692"/>
    </source>
</evidence>
<evidence type="ECO:0000256" key="3">
    <source>
        <dbReference type="ARBA" id="ARBA00022475"/>
    </source>
</evidence>
<feature type="transmembrane region" description="Helical" evidence="7">
    <location>
        <begin position="308"/>
        <end position="332"/>
    </location>
</feature>
<feature type="transmembrane region" description="Helical" evidence="7">
    <location>
        <begin position="20"/>
        <end position="45"/>
    </location>
</feature>
<evidence type="ECO:0000256" key="6">
    <source>
        <dbReference type="ARBA" id="ARBA00023136"/>
    </source>
</evidence>
<sequence>MLELFSKSLGELKNVAQKGLFHLLSANGLIFIAGFASQLFVAGFLDPIEIGQIKIMQTYIGFAGILGGLGFNVALIQIASKDGVSEIERNQYFNISLFIGFISFIVLYGILFIINTLGLISNDIEIKRLFPLYAIFILPLILQSSYLSFFQAIKQIKKMAFAQSSTKILSVLAIVLATWRFGLLGYIWAVVISSFIGILIFEMQIKASIFRRVKNYFIKEQVRTMWSLSGYALAANIIGTILTTLDIYMINYFVSNRSVVGFYMFALTLVSIFQLFPTSIQQIAMPYFSNKSNNFSEWLRIYKKYNIINHFAIPIFVFIGASTIVFSIPFLFKGKYDESIPFFILISVGWGIRNMNIMKGIALMGRGKFNLNFRSSFISLLISLPIVFSMIFYYGIRGAIFSHIVIGIVSYIVTLAIFTSYIKNTKNSP</sequence>
<feature type="transmembrane region" description="Helical" evidence="7">
    <location>
        <begin position="161"/>
        <end position="179"/>
    </location>
</feature>
<dbReference type="GO" id="GO:0005886">
    <property type="term" value="C:plasma membrane"/>
    <property type="evidence" value="ECO:0007669"/>
    <property type="project" value="UniProtKB-SubCell"/>
</dbReference>
<feature type="transmembrane region" description="Helical" evidence="7">
    <location>
        <begin position="130"/>
        <end position="149"/>
    </location>
</feature>
<evidence type="ECO:0000313" key="8">
    <source>
        <dbReference type="EMBL" id="EIM77232.1"/>
    </source>
</evidence>
<comment type="caution">
    <text evidence="8">The sequence shown here is derived from an EMBL/GenBank/DDBJ whole genome shotgun (WGS) entry which is preliminary data.</text>
</comment>
<dbReference type="PANTHER" id="PTHR30250:SF10">
    <property type="entry name" value="LIPOPOLYSACCHARIDE BIOSYNTHESIS PROTEIN WZXC"/>
    <property type="match status" value="1"/>
</dbReference>
<keyword evidence="6 7" id="KW-0472">Membrane</keyword>
<feature type="transmembrane region" description="Helical" evidence="7">
    <location>
        <begin position="226"/>
        <end position="250"/>
    </location>
</feature>
<feature type="transmembrane region" description="Helical" evidence="7">
    <location>
        <begin position="57"/>
        <end position="80"/>
    </location>
</feature>
<dbReference type="InterPro" id="IPR002797">
    <property type="entry name" value="Polysacc_synth"/>
</dbReference>
<evidence type="ECO:0000256" key="7">
    <source>
        <dbReference type="SAM" id="Phobius"/>
    </source>
</evidence>
<feature type="transmembrane region" description="Helical" evidence="7">
    <location>
        <begin position="338"/>
        <end position="356"/>
    </location>
</feature>
<feature type="transmembrane region" description="Helical" evidence="7">
    <location>
        <begin position="400"/>
        <end position="422"/>
    </location>
</feature>
<dbReference type="EMBL" id="AJYA01000015">
    <property type="protein sequence ID" value="EIM77232.1"/>
    <property type="molecule type" value="Genomic_DNA"/>
</dbReference>
<proteinExistence type="inferred from homology"/>
<comment type="subcellular location">
    <subcellularLocation>
        <location evidence="1">Cell membrane</location>
        <topology evidence="1">Multi-pass membrane protein</topology>
    </subcellularLocation>
</comment>
<keyword evidence="5 7" id="KW-1133">Transmembrane helix</keyword>
<keyword evidence="4 7" id="KW-0812">Transmembrane</keyword>
<comment type="similarity">
    <text evidence="2">Belongs to the polysaccharide synthase family.</text>
</comment>
<dbReference type="InterPro" id="IPR050833">
    <property type="entry name" value="Poly_Biosynth_Transport"/>
</dbReference>
<gene>
    <name evidence="8" type="ORF">A3SI_06564</name>
</gene>
<evidence type="ECO:0000313" key="9">
    <source>
        <dbReference type="Proteomes" id="UP000005551"/>
    </source>
</evidence>
<feature type="transmembrane region" description="Helical" evidence="7">
    <location>
        <begin position="262"/>
        <end position="288"/>
    </location>
</feature>